<dbReference type="GO" id="GO:0005737">
    <property type="term" value="C:cytoplasm"/>
    <property type="evidence" value="ECO:0000318"/>
    <property type="project" value="GO_Central"/>
</dbReference>
<feature type="binding site" evidence="8">
    <location>
        <position position="103"/>
    </location>
    <ligand>
        <name>Fe cation</name>
        <dbReference type="ChEBI" id="CHEBI:24875"/>
        <label>1</label>
    </ligand>
</feature>
<feature type="binding site" evidence="8">
    <location>
        <position position="24"/>
    </location>
    <ligand>
        <name>Fe cation</name>
        <dbReference type="ChEBI" id="CHEBI:24875"/>
        <label>1</label>
    </ligand>
</feature>
<dbReference type="GO" id="GO:0006879">
    <property type="term" value="P:intracellular iron ion homeostasis"/>
    <property type="evidence" value="ECO:0007669"/>
    <property type="project" value="UniProtKB-KW"/>
</dbReference>
<keyword evidence="2 9" id="KW-0409">Iron storage</keyword>
<dbReference type="InterPro" id="IPR009078">
    <property type="entry name" value="Ferritin-like_SF"/>
</dbReference>
<dbReference type="InterPro" id="IPR009040">
    <property type="entry name" value="Ferritin-like_diiron"/>
</dbReference>
<dbReference type="InterPro" id="IPR012347">
    <property type="entry name" value="Ferritin-like"/>
</dbReference>
<dbReference type="STRING" id="9823.ENSSSCP00000026468"/>
<dbReference type="Pfam" id="PF00210">
    <property type="entry name" value="Ferritin"/>
    <property type="match status" value="1"/>
</dbReference>
<dbReference type="InterPro" id="IPR008331">
    <property type="entry name" value="Ferritin_DPS_dom"/>
</dbReference>
<proteinExistence type="inferred from homology"/>
<name>A0A4X1UPR0_PIG</name>
<dbReference type="GO" id="GO:0008198">
    <property type="term" value="F:ferrous iron binding"/>
    <property type="evidence" value="ECO:0000318"/>
    <property type="project" value="GO_Central"/>
</dbReference>
<dbReference type="GO" id="GO:0008199">
    <property type="term" value="F:ferric iron binding"/>
    <property type="evidence" value="ECO:0000318"/>
    <property type="project" value="GO_Central"/>
</dbReference>
<evidence type="ECO:0000256" key="7">
    <source>
        <dbReference type="ARBA" id="ARBA00047990"/>
    </source>
</evidence>
<accession>A0A4X1UPR0</accession>
<comment type="similarity">
    <text evidence="1 9">Belongs to the ferritin family.</text>
</comment>
<dbReference type="OMA" id="DIDNWGT"/>
<dbReference type="SMR" id="A0A4X1UPR0"/>
<feature type="binding site" evidence="8">
    <location>
        <position position="136"/>
    </location>
    <ligand>
        <name>Fe cation</name>
        <dbReference type="ChEBI" id="CHEBI:24875"/>
        <label>1</label>
    </ligand>
</feature>
<dbReference type="RefSeq" id="XP_020924453.1">
    <property type="nucleotide sequence ID" value="XM_021068794.1"/>
</dbReference>
<evidence type="ECO:0000256" key="2">
    <source>
        <dbReference type="ARBA" id="ARBA00022434"/>
    </source>
</evidence>
<dbReference type="KEGG" id="ssc:102162930"/>
<evidence type="ECO:0000256" key="4">
    <source>
        <dbReference type="ARBA" id="ARBA00023002"/>
    </source>
</evidence>
<comment type="catalytic activity">
    <reaction evidence="7">
        <text>4 Fe(2+) + O2 + 4 H(+) = 4 Fe(3+) + 2 H2O</text>
        <dbReference type="Rhea" id="RHEA:11148"/>
        <dbReference type="ChEBI" id="CHEBI:15377"/>
        <dbReference type="ChEBI" id="CHEBI:15378"/>
        <dbReference type="ChEBI" id="CHEBI:15379"/>
        <dbReference type="ChEBI" id="CHEBI:29033"/>
        <dbReference type="ChEBI" id="CHEBI:29034"/>
        <dbReference type="EC" id="1.16.3.1"/>
    </reaction>
</comment>
<evidence type="ECO:0000256" key="6">
    <source>
        <dbReference type="ARBA" id="ARBA00025111"/>
    </source>
</evidence>
<dbReference type="GeneTree" id="ENSGT00850000132566"/>
<dbReference type="AlphaFoldDB" id="A0A4X1UPR0"/>
<keyword evidence="5 8" id="KW-0408">Iron</keyword>
<dbReference type="PANTHER" id="PTHR11431:SF54">
    <property type="entry name" value="FERRITIN"/>
    <property type="match status" value="1"/>
</dbReference>
<dbReference type="HOGENOM" id="CLU_065681_3_0_1"/>
<dbReference type="Gene3D" id="1.20.1260.10">
    <property type="match status" value="1"/>
</dbReference>
<evidence type="ECO:0000256" key="5">
    <source>
        <dbReference type="ARBA" id="ARBA00023004"/>
    </source>
</evidence>
<keyword evidence="11" id="KW-1185">Reference proteome</keyword>
<reference evidence="10" key="2">
    <citation type="journal article" date="2020" name="Gigascience">
        <title>An improved pig reference genome sequence to enable pig genetics and genomics research.</title>
        <authorList>
            <person name="Warr A."/>
            <person name="Affara N."/>
            <person name="Aken B."/>
            <person name="Beiki H."/>
            <person name="Bickhart D.M."/>
            <person name="Billis K."/>
            <person name="Chow W."/>
            <person name="Eory L."/>
            <person name="Finlayson H.A."/>
            <person name="Flicek P."/>
            <person name="Giron C.G."/>
            <person name="Griffin D.K."/>
            <person name="Hall R."/>
            <person name="Hannum G."/>
            <person name="Hourlier T."/>
            <person name="Howe K."/>
            <person name="Hume D.A."/>
            <person name="Izuogu O."/>
            <person name="Kim K."/>
            <person name="Koren S."/>
            <person name="Liu H."/>
            <person name="Manchanda N."/>
            <person name="Martin F.J."/>
            <person name="Nonneman D.J."/>
            <person name="O'Connor R.E."/>
            <person name="Phillippy A.M."/>
            <person name="Rohrer G.A."/>
            <person name="Rosen B.D."/>
            <person name="Rund L.A."/>
            <person name="Sargent C.A."/>
            <person name="Schook L.B."/>
            <person name="Schroeder S.G."/>
            <person name="Schwartz A.S."/>
            <person name="Skinner B.M."/>
            <person name="Talbot R."/>
            <person name="Tseng E."/>
            <person name="Tuggle C.K."/>
            <person name="Watson M."/>
            <person name="Smith T.P.L."/>
            <person name="Archibald A.L."/>
        </authorList>
    </citation>
    <scope>NUCLEOTIDE SEQUENCE [LARGE SCALE GENOMIC DNA]</scope>
    <source>
        <strain evidence="10">Duroc</strain>
    </source>
</reference>
<dbReference type="PANTHER" id="PTHR11431">
    <property type="entry name" value="FERRITIN"/>
    <property type="match status" value="1"/>
</dbReference>
<reference evidence="10" key="3">
    <citation type="submission" date="2025-08" db="UniProtKB">
        <authorList>
            <consortium name="Ensembl"/>
        </authorList>
    </citation>
    <scope>IDENTIFICATION</scope>
</reference>
<protein>
    <recommendedName>
        <fullName evidence="9">Ferritin</fullName>
    </recommendedName>
</protein>
<sequence length="175" mass="20274">MGPRAQVCLSEECRVALNQIASYELHVSDAYLSMACYYIEDTEAPNFLTFFQDQAEVKKEHAKQFIKYLRKYKCKVCLPVIKRPDIENWGIGKQAIECALQLENTLNKLLQDLKALASKNKETSLSRFMKKFLDEQNRNINYLEYQFRYHKELEKEAQSEGQGEKAAETSEASGK</sequence>
<dbReference type="OrthoDB" id="186462at2759"/>
<dbReference type="PaxDb" id="9823-ENSSSCP00000026468"/>
<keyword evidence="4" id="KW-0560">Oxidoreductase</keyword>
<dbReference type="GeneID" id="102162930"/>
<dbReference type="GO" id="GO:0006826">
    <property type="term" value="P:iron ion transport"/>
    <property type="evidence" value="ECO:0007669"/>
    <property type="project" value="InterPro"/>
</dbReference>
<reference evidence="10" key="4">
    <citation type="submission" date="2025-09" db="UniProtKB">
        <authorList>
            <consortium name="Ensembl"/>
        </authorList>
    </citation>
    <scope>IDENTIFICATION</scope>
</reference>
<evidence type="ECO:0000256" key="8">
    <source>
        <dbReference type="PIRSR" id="PIRSR601519-1"/>
    </source>
</evidence>
<comment type="function">
    <text evidence="9">Stores iron in a soluble, non-toxic, readily available form. Important for iron homeostasis. Iron is taken up in the ferrous form and deposited as ferric hydroxides after oxidation.</text>
</comment>
<gene>
    <name evidence="10" type="primary">LOC102162930</name>
</gene>
<dbReference type="Proteomes" id="UP000008227">
    <property type="component" value="Chromosome 13"/>
</dbReference>
<dbReference type="GO" id="GO:0004322">
    <property type="term" value="F:ferroxidase activity"/>
    <property type="evidence" value="ECO:0007669"/>
    <property type="project" value="UniProtKB-EC"/>
</dbReference>
<evidence type="ECO:0000313" key="11">
    <source>
        <dbReference type="Proteomes" id="UP000008227"/>
    </source>
</evidence>
<keyword evidence="3 8" id="KW-0479">Metal-binding</keyword>
<feature type="binding site" evidence="8">
    <location>
        <position position="61"/>
    </location>
    <ligand>
        <name>Fe cation</name>
        <dbReference type="ChEBI" id="CHEBI:24875"/>
        <label>1</label>
    </ligand>
</feature>
<organism evidence="10 11">
    <name type="scientific">Sus scrofa</name>
    <name type="common">Pig</name>
    <dbReference type="NCBI Taxonomy" id="9823"/>
    <lineage>
        <taxon>Eukaryota</taxon>
        <taxon>Metazoa</taxon>
        <taxon>Chordata</taxon>
        <taxon>Craniata</taxon>
        <taxon>Vertebrata</taxon>
        <taxon>Euteleostomi</taxon>
        <taxon>Mammalia</taxon>
        <taxon>Eutheria</taxon>
        <taxon>Laurasiatheria</taxon>
        <taxon>Artiodactyla</taxon>
        <taxon>Suina</taxon>
        <taxon>Suidae</taxon>
        <taxon>Sus</taxon>
    </lineage>
</organism>
<dbReference type="Ensembl" id="ENSSSCT00000029104.2">
    <property type="protein sequence ID" value="ENSSSCP00000026468.2"/>
    <property type="gene ID" value="ENSSSCG00000027041.2"/>
</dbReference>
<evidence type="ECO:0000256" key="1">
    <source>
        <dbReference type="ARBA" id="ARBA00007513"/>
    </source>
</evidence>
<comment type="function">
    <text evidence="6">Stores iron in a soluble, non-toxic, readily available form. Important for iron homeostasis. Has ferroxidase activity. Iron is taken up in the ferrous form and deposited as ferric hydroxides after oxidation.</text>
</comment>
<dbReference type="FunFam" id="1.20.1260.10:FF:000022">
    <property type="entry name" value="Ferritin"/>
    <property type="match status" value="1"/>
</dbReference>
<dbReference type="PROSITE" id="PS50905">
    <property type="entry name" value="FERRITIN_LIKE"/>
    <property type="match status" value="1"/>
</dbReference>
<accession>I3LQT7</accession>
<dbReference type="SUPFAM" id="SSF47240">
    <property type="entry name" value="Ferritin-like"/>
    <property type="match status" value="1"/>
</dbReference>
<evidence type="ECO:0000313" key="10">
    <source>
        <dbReference type="Ensembl" id="ENSSSCP00000026468.2"/>
    </source>
</evidence>
<evidence type="ECO:0000256" key="9">
    <source>
        <dbReference type="RuleBase" id="RU361145"/>
    </source>
</evidence>
<dbReference type="InterPro" id="IPR001519">
    <property type="entry name" value="Ferritin"/>
</dbReference>
<evidence type="ECO:0000256" key="3">
    <source>
        <dbReference type="ARBA" id="ARBA00022723"/>
    </source>
</evidence>
<reference evidence="11" key="1">
    <citation type="submission" date="2009-11" db="EMBL/GenBank/DDBJ databases">
        <authorList>
            <consortium name="Porcine genome sequencing project"/>
        </authorList>
    </citation>
    <scope>NUCLEOTIDE SEQUENCE [LARGE SCALE GENOMIC DNA]</scope>
    <source>
        <strain evidence="11">Duroc</strain>
    </source>
</reference>